<dbReference type="EMBL" id="DTGR01000171">
    <property type="protein sequence ID" value="HHS30167.1"/>
    <property type="molecule type" value="Genomic_DNA"/>
</dbReference>
<feature type="domain" description="UspA" evidence="2">
    <location>
        <begin position="1"/>
        <end position="140"/>
    </location>
</feature>
<organism evidence="3">
    <name type="scientific">Desulfobacca acetoxidans</name>
    <dbReference type="NCBI Taxonomy" id="60893"/>
    <lineage>
        <taxon>Bacteria</taxon>
        <taxon>Pseudomonadati</taxon>
        <taxon>Thermodesulfobacteriota</taxon>
        <taxon>Desulfobaccia</taxon>
        <taxon>Desulfobaccales</taxon>
        <taxon>Desulfobaccaceae</taxon>
        <taxon>Desulfobacca</taxon>
    </lineage>
</organism>
<name>A0A7V6A4M3_9BACT</name>
<proteinExistence type="inferred from homology"/>
<reference evidence="3" key="1">
    <citation type="journal article" date="2020" name="mSystems">
        <title>Genome- and Community-Level Interaction Insights into Carbon Utilization and Element Cycling Functions of Hydrothermarchaeota in Hydrothermal Sediment.</title>
        <authorList>
            <person name="Zhou Z."/>
            <person name="Liu Y."/>
            <person name="Xu W."/>
            <person name="Pan J."/>
            <person name="Luo Z.H."/>
            <person name="Li M."/>
        </authorList>
    </citation>
    <scope>NUCLEOTIDE SEQUENCE [LARGE SCALE GENOMIC DNA]</scope>
    <source>
        <strain evidence="3">SpSt-767</strain>
    </source>
</reference>
<dbReference type="InterPro" id="IPR006016">
    <property type="entry name" value="UspA"/>
</dbReference>
<dbReference type="CDD" id="cd00293">
    <property type="entry name" value="USP-like"/>
    <property type="match status" value="1"/>
</dbReference>
<dbReference type="PANTHER" id="PTHR46268:SF6">
    <property type="entry name" value="UNIVERSAL STRESS PROTEIN UP12"/>
    <property type="match status" value="1"/>
</dbReference>
<dbReference type="InterPro" id="IPR014729">
    <property type="entry name" value="Rossmann-like_a/b/a_fold"/>
</dbReference>
<evidence type="ECO:0000259" key="2">
    <source>
        <dbReference type="Pfam" id="PF00582"/>
    </source>
</evidence>
<dbReference type="SUPFAM" id="SSF52402">
    <property type="entry name" value="Adenine nucleotide alpha hydrolases-like"/>
    <property type="match status" value="1"/>
</dbReference>
<dbReference type="PANTHER" id="PTHR46268">
    <property type="entry name" value="STRESS RESPONSE PROTEIN NHAX"/>
    <property type="match status" value="1"/>
</dbReference>
<comment type="caution">
    <text evidence="3">The sequence shown here is derived from an EMBL/GenBank/DDBJ whole genome shotgun (WGS) entry which is preliminary data.</text>
</comment>
<evidence type="ECO:0000256" key="1">
    <source>
        <dbReference type="ARBA" id="ARBA00008791"/>
    </source>
</evidence>
<evidence type="ECO:0000313" key="3">
    <source>
        <dbReference type="EMBL" id="HHS30167.1"/>
    </source>
</evidence>
<protein>
    <submittedName>
        <fullName evidence="3">Universal stress protein</fullName>
    </submittedName>
</protein>
<gene>
    <name evidence="3" type="ORF">ENV52_10760</name>
</gene>
<dbReference type="Gene3D" id="3.40.50.620">
    <property type="entry name" value="HUPs"/>
    <property type="match status" value="1"/>
</dbReference>
<dbReference type="Pfam" id="PF00582">
    <property type="entry name" value="Usp"/>
    <property type="match status" value="1"/>
</dbReference>
<dbReference type="InterPro" id="IPR006015">
    <property type="entry name" value="Universal_stress_UspA"/>
</dbReference>
<accession>A0A7V6A4M3</accession>
<dbReference type="PRINTS" id="PR01438">
    <property type="entry name" value="UNVRSLSTRESS"/>
</dbReference>
<comment type="similarity">
    <text evidence="1">Belongs to the universal stress protein A family.</text>
</comment>
<dbReference type="AlphaFoldDB" id="A0A7V6A4M3"/>
<sequence>MYKKILVAYDGSEGAQKALRAGINLAKIHQAELYALAVEESLPRFPGTIDEVQEEKELANRYYGKLLAEARRQAQEQNLELKTFIKAGHPAKTIVQVAKEGKFDLLLVGHTGLSAVWAAFLGTTAEKVSRHAPCSVLIVR</sequence>